<evidence type="ECO:0000313" key="5">
    <source>
        <dbReference type="Proteomes" id="UP000033187"/>
    </source>
</evidence>
<feature type="region of interest" description="Disordered" evidence="1">
    <location>
        <begin position="165"/>
        <end position="231"/>
    </location>
</feature>
<evidence type="ECO:0000256" key="1">
    <source>
        <dbReference type="SAM" id="MobiDB-lite"/>
    </source>
</evidence>
<feature type="compositionally biased region" description="Basic and acidic residues" evidence="1">
    <location>
        <begin position="210"/>
        <end position="228"/>
    </location>
</feature>
<dbReference type="OrthoDB" id="370541at2"/>
<name>A0A0D6JHQ6_9HYPH</name>
<feature type="signal peptide" evidence="2">
    <location>
        <begin position="1"/>
        <end position="25"/>
    </location>
</feature>
<feature type="domain" description="LysM" evidence="3">
    <location>
        <begin position="594"/>
        <end position="643"/>
    </location>
</feature>
<dbReference type="PROSITE" id="PS51782">
    <property type="entry name" value="LYSM"/>
    <property type="match status" value="1"/>
</dbReference>
<dbReference type="CDD" id="cd00118">
    <property type="entry name" value="LysM"/>
    <property type="match status" value="1"/>
</dbReference>
<dbReference type="Proteomes" id="UP000033187">
    <property type="component" value="Chromosome 1"/>
</dbReference>
<dbReference type="SUPFAM" id="SSF54106">
    <property type="entry name" value="LysM domain"/>
    <property type="match status" value="1"/>
</dbReference>
<dbReference type="AlphaFoldDB" id="A0A0D6JHQ6"/>
<organism evidence="4 5">
    <name type="scientific">Candidatus Filomicrobium marinum</name>
    <dbReference type="NCBI Taxonomy" id="1608628"/>
    <lineage>
        <taxon>Bacteria</taxon>
        <taxon>Pseudomonadati</taxon>
        <taxon>Pseudomonadota</taxon>
        <taxon>Alphaproteobacteria</taxon>
        <taxon>Hyphomicrobiales</taxon>
        <taxon>Hyphomicrobiaceae</taxon>
        <taxon>Filomicrobium</taxon>
    </lineage>
</organism>
<reference evidence="5" key="1">
    <citation type="submission" date="2015-02" db="EMBL/GenBank/DDBJ databases">
        <authorList>
            <person name="Chooi Y.-H."/>
        </authorList>
    </citation>
    <scope>NUCLEOTIDE SEQUENCE [LARGE SCALE GENOMIC DNA]</scope>
    <source>
        <strain evidence="5">strain Y</strain>
    </source>
</reference>
<dbReference type="Gene3D" id="3.10.350.10">
    <property type="entry name" value="LysM domain"/>
    <property type="match status" value="1"/>
</dbReference>
<dbReference type="InterPro" id="IPR018392">
    <property type="entry name" value="LysM"/>
</dbReference>
<keyword evidence="2" id="KW-0732">Signal</keyword>
<evidence type="ECO:0000259" key="3">
    <source>
        <dbReference type="PROSITE" id="PS51782"/>
    </source>
</evidence>
<dbReference type="InterPro" id="IPR036779">
    <property type="entry name" value="LysM_dom_sf"/>
</dbReference>
<dbReference type="KEGG" id="fiy:BN1229_v1_2879"/>
<feature type="compositionally biased region" description="Low complexity" evidence="1">
    <location>
        <begin position="340"/>
        <end position="351"/>
    </location>
</feature>
<protein>
    <recommendedName>
        <fullName evidence="3">LysM domain-containing protein</fullName>
    </recommendedName>
</protein>
<dbReference type="InterPro" id="IPR013783">
    <property type="entry name" value="Ig-like_fold"/>
</dbReference>
<dbReference type="EMBL" id="LN829119">
    <property type="protein sequence ID" value="CPR21047.1"/>
    <property type="molecule type" value="Genomic_DNA"/>
</dbReference>
<feature type="compositionally biased region" description="Basic and acidic residues" evidence="1">
    <location>
        <begin position="353"/>
        <end position="425"/>
    </location>
</feature>
<dbReference type="KEGG" id="fil:BN1229_v1_3038"/>
<feature type="compositionally biased region" description="Basic and acidic residues" evidence="1">
    <location>
        <begin position="322"/>
        <end position="332"/>
    </location>
</feature>
<accession>A0A0D6JHQ6</accession>
<sequence>MYLPRPPVVLAACWMTGVLVCVVNAHSPVLVPASPQQSATKILASTGETPLSDALAPSRAWAQPPDKAAASLIPTFTRIIISLPADISFEGTGAPGDEITLYIDGDRTVATRVDGEGQWRVALAQSLPPGDYAAMAVATSSPGATPKSSEEVRIAIPQLAPPVYAPPDTVSHADVEPPNAATRRRAAELARDANSYFDKLTAEKPTTSKSDQRGQVPERNDGDIKTSEPRNSYSGIAGWFARARREYNEVLIAGLSDPNRRGSIAQNPEQDLAVKPPLPERPDDGVSYIQIAMNWLQQANREYQEQLVDQLKRRGAAERLAVREKAPADGHTDVAALSNQTEQPAEEATTTKAGREVDEKRHAALKTEEERQASETRRLEEEDRRAAEAAERQRVAAETEALARRAAEEQRQVEEERQRVAHSADQESGNARALKELLAEREKFPAPTEMDAVTIAPTLRAAQTDETAHSQPAQPELSVAPEAKASQSHVAEAVPATADITAEDVASIALPEAKPRQLSHREQTVSLPPVPEARRIVAAAVPMPGEKPDRQSAIDVRVAERDVNGSSKREGEPALDRYRWCSNPRAGRTITPPGTYIVAYGDTLWGIAERHYNAGYLYKRIRRANRRKIRHSRWIYPCQRLWLPRLRVHRR</sequence>
<dbReference type="Gene3D" id="2.60.40.10">
    <property type="entry name" value="Immunoglobulins"/>
    <property type="match status" value="1"/>
</dbReference>
<evidence type="ECO:0000256" key="2">
    <source>
        <dbReference type="SAM" id="SignalP"/>
    </source>
</evidence>
<feature type="region of interest" description="Disordered" evidence="1">
    <location>
        <begin position="258"/>
        <end position="281"/>
    </location>
</feature>
<evidence type="ECO:0000313" key="4">
    <source>
        <dbReference type="EMBL" id="CPR21047.1"/>
    </source>
</evidence>
<dbReference type="Pfam" id="PF01476">
    <property type="entry name" value="LysM"/>
    <property type="match status" value="1"/>
</dbReference>
<feature type="region of interest" description="Disordered" evidence="1">
    <location>
        <begin position="463"/>
        <end position="490"/>
    </location>
</feature>
<dbReference type="SMART" id="SM00257">
    <property type="entry name" value="LysM"/>
    <property type="match status" value="1"/>
</dbReference>
<feature type="region of interest" description="Disordered" evidence="1">
    <location>
        <begin position="322"/>
        <end position="431"/>
    </location>
</feature>
<feature type="chain" id="PRO_5002306255" description="LysM domain-containing protein" evidence="2">
    <location>
        <begin position="26"/>
        <end position="651"/>
    </location>
</feature>
<gene>
    <name evidence="4" type="ORF">YBN1229_v1_2879</name>
</gene>
<keyword evidence="5" id="KW-1185">Reference proteome</keyword>
<proteinExistence type="predicted"/>